<dbReference type="AlphaFoldDB" id="A0A9N8Z9H5"/>
<keyword evidence="2" id="KW-1185">Reference proteome</keyword>
<accession>A0A9N8Z9H5</accession>
<sequence>MYKSFMFAVVRLLLDSEFFPEIVPNMMKIKRFVDWIPSIDALQTAIKEGKGSKDTFA</sequence>
<comment type="caution">
    <text evidence="1">The sequence shown here is derived from an EMBL/GenBank/DDBJ whole genome shotgun (WGS) entry which is preliminary data.</text>
</comment>
<protein>
    <submittedName>
        <fullName evidence="1">9086_t:CDS:1</fullName>
    </submittedName>
</protein>
<dbReference type="Proteomes" id="UP000789508">
    <property type="component" value="Unassembled WGS sequence"/>
</dbReference>
<evidence type="ECO:0000313" key="1">
    <source>
        <dbReference type="EMBL" id="CAG8478394.1"/>
    </source>
</evidence>
<evidence type="ECO:0000313" key="2">
    <source>
        <dbReference type="Proteomes" id="UP000789508"/>
    </source>
</evidence>
<proteinExistence type="predicted"/>
<reference evidence="1" key="1">
    <citation type="submission" date="2021-06" db="EMBL/GenBank/DDBJ databases">
        <authorList>
            <person name="Kallberg Y."/>
            <person name="Tangrot J."/>
            <person name="Rosling A."/>
        </authorList>
    </citation>
    <scope>NUCLEOTIDE SEQUENCE</scope>
    <source>
        <strain evidence="1">FL130A</strain>
    </source>
</reference>
<organism evidence="1 2">
    <name type="scientific">Ambispora leptoticha</name>
    <dbReference type="NCBI Taxonomy" id="144679"/>
    <lineage>
        <taxon>Eukaryota</taxon>
        <taxon>Fungi</taxon>
        <taxon>Fungi incertae sedis</taxon>
        <taxon>Mucoromycota</taxon>
        <taxon>Glomeromycotina</taxon>
        <taxon>Glomeromycetes</taxon>
        <taxon>Archaeosporales</taxon>
        <taxon>Ambisporaceae</taxon>
        <taxon>Ambispora</taxon>
    </lineage>
</organism>
<gene>
    <name evidence="1" type="ORF">ALEPTO_LOCUS2360</name>
</gene>
<dbReference type="EMBL" id="CAJVPS010000338">
    <property type="protein sequence ID" value="CAG8478394.1"/>
    <property type="molecule type" value="Genomic_DNA"/>
</dbReference>
<name>A0A9N8Z9H5_9GLOM</name>